<evidence type="ECO:0000256" key="1">
    <source>
        <dbReference type="ARBA" id="ARBA00022737"/>
    </source>
</evidence>
<dbReference type="PANTHER" id="PTHR10082">
    <property type="entry name" value="INTEGRIN BETA SUBUNIT"/>
    <property type="match status" value="1"/>
</dbReference>
<keyword evidence="6" id="KW-0812">Transmembrane</keyword>
<proteinExistence type="predicted"/>
<dbReference type="Proteomes" id="UP000828390">
    <property type="component" value="Unassembled WGS sequence"/>
</dbReference>
<name>A0A9D4E7T3_DREPO</name>
<evidence type="ECO:0000313" key="10">
    <source>
        <dbReference type="Proteomes" id="UP000828390"/>
    </source>
</evidence>
<dbReference type="InterPro" id="IPR012896">
    <property type="entry name" value="Integrin_bsu_tail"/>
</dbReference>
<evidence type="ECO:0000256" key="4">
    <source>
        <dbReference type="ARBA" id="ARBA00023180"/>
    </source>
</evidence>
<feature type="region of interest" description="Disordered" evidence="5">
    <location>
        <begin position="177"/>
        <end position="203"/>
    </location>
</feature>
<dbReference type="SMART" id="SM01242">
    <property type="entry name" value="Integrin_B_tail"/>
    <property type="match status" value="1"/>
</dbReference>
<evidence type="ECO:0000256" key="3">
    <source>
        <dbReference type="ARBA" id="ARBA00023157"/>
    </source>
</evidence>
<dbReference type="PANTHER" id="PTHR10082:SF60">
    <property type="entry name" value="INTEGRIN BETA-PS"/>
    <property type="match status" value="1"/>
</dbReference>
<dbReference type="EMBL" id="JAIWYP010000009">
    <property type="protein sequence ID" value="KAH3774025.1"/>
    <property type="molecule type" value="Genomic_DNA"/>
</dbReference>
<dbReference type="Pfam" id="PF07965">
    <property type="entry name" value="Integrin_B_tail"/>
    <property type="match status" value="1"/>
</dbReference>
<comment type="caution">
    <text evidence="9">The sequence shown here is derived from an EMBL/GenBank/DDBJ whole genome shotgun (WGS) entry which is preliminary data.</text>
</comment>
<dbReference type="GO" id="GO:0033627">
    <property type="term" value="P:cell adhesion mediated by integrin"/>
    <property type="evidence" value="ECO:0007669"/>
    <property type="project" value="TreeGrafter"/>
</dbReference>
<evidence type="ECO:0000256" key="6">
    <source>
        <dbReference type="SAM" id="Phobius"/>
    </source>
</evidence>
<evidence type="ECO:0000256" key="5">
    <source>
        <dbReference type="SAM" id="MobiDB-lite"/>
    </source>
</evidence>
<evidence type="ECO:0000259" key="8">
    <source>
        <dbReference type="SMART" id="SM01242"/>
    </source>
</evidence>
<dbReference type="GO" id="GO:0008305">
    <property type="term" value="C:integrin complex"/>
    <property type="evidence" value="ECO:0007669"/>
    <property type="project" value="TreeGrafter"/>
</dbReference>
<keyword evidence="7" id="KW-0732">Signal</keyword>
<gene>
    <name evidence="9" type="ORF">DPMN_175396</name>
</gene>
<reference evidence="9" key="1">
    <citation type="journal article" date="2019" name="bioRxiv">
        <title>The Genome of the Zebra Mussel, Dreissena polymorpha: A Resource for Invasive Species Research.</title>
        <authorList>
            <person name="McCartney M.A."/>
            <person name="Auch B."/>
            <person name="Kono T."/>
            <person name="Mallez S."/>
            <person name="Zhang Y."/>
            <person name="Obille A."/>
            <person name="Becker A."/>
            <person name="Abrahante J.E."/>
            <person name="Garbe J."/>
            <person name="Badalamenti J.P."/>
            <person name="Herman A."/>
            <person name="Mangelson H."/>
            <person name="Liachko I."/>
            <person name="Sullivan S."/>
            <person name="Sone E.D."/>
            <person name="Koren S."/>
            <person name="Silverstein K.A.T."/>
            <person name="Beckman K.B."/>
            <person name="Gohl D.M."/>
        </authorList>
    </citation>
    <scope>NUCLEOTIDE SEQUENCE</scope>
    <source>
        <strain evidence="9">Duluth1</strain>
        <tissue evidence="9">Whole animal</tissue>
    </source>
</reference>
<dbReference type="GO" id="GO:0007229">
    <property type="term" value="P:integrin-mediated signaling pathway"/>
    <property type="evidence" value="ECO:0007669"/>
    <property type="project" value="TreeGrafter"/>
</dbReference>
<dbReference type="SUPFAM" id="SSF69687">
    <property type="entry name" value="Integrin beta tail domain"/>
    <property type="match status" value="1"/>
</dbReference>
<sequence>MDRYSSITSMFAIFTVLCLVMSSVWSDKCDDRNCQASNGAICNSQGSCMCGECACEGEYSGPTCEECPTCPSPCEVFKGCVGCKIFGTGPIGVIECVSRCDFVANYIPIEKEDFDEVEDEMMLCSYFNEEYCLESFKIGDMSEGYRDLFVRTDINCSMPIPTTTTTMSVIEIDVTEDSSDVDNSDSGYKNSKPVDPQAASGSGNASNNASAATFGASGIVLLVFSVLAFRL</sequence>
<keyword evidence="4" id="KW-0325">Glycoprotein</keyword>
<dbReference type="GO" id="GO:0009986">
    <property type="term" value="C:cell surface"/>
    <property type="evidence" value="ECO:0007669"/>
    <property type="project" value="TreeGrafter"/>
</dbReference>
<feature type="transmembrane region" description="Helical" evidence="6">
    <location>
        <begin position="209"/>
        <end position="229"/>
    </location>
</feature>
<dbReference type="Gene3D" id="4.10.1240.30">
    <property type="match status" value="1"/>
</dbReference>
<keyword evidence="2 6" id="KW-1133">Transmembrane helix</keyword>
<reference evidence="9" key="2">
    <citation type="submission" date="2020-11" db="EMBL/GenBank/DDBJ databases">
        <authorList>
            <person name="McCartney M.A."/>
            <person name="Auch B."/>
            <person name="Kono T."/>
            <person name="Mallez S."/>
            <person name="Becker A."/>
            <person name="Gohl D.M."/>
            <person name="Silverstein K.A.T."/>
            <person name="Koren S."/>
            <person name="Bechman K.B."/>
            <person name="Herman A."/>
            <person name="Abrahante J.E."/>
            <person name="Garbe J."/>
        </authorList>
    </citation>
    <scope>NUCLEOTIDE SEQUENCE</scope>
    <source>
        <strain evidence="9">Duluth1</strain>
        <tissue evidence="9">Whole animal</tissue>
    </source>
</reference>
<keyword evidence="1" id="KW-0677">Repeat</keyword>
<keyword evidence="6" id="KW-0472">Membrane</keyword>
<dbReference type="AlphaFoldDB" id="A0A9D4E7T3"/>
<feature type="signal peptide" evidence="7">
    <location>
        <begin position="1"/>
        <end position="26"/>
    </location>
</feature>
<dbReference type="SUPFAM" id="SSF57196">
    <property type="entry name" value="EGF/Laminin"/>
    <property type="match status" value="1"/>
</dbReference>
<dbReference type="GO" id="GO:0098609">
    <property type="term" value="P:cell-cell adhesion"/>
    <property type="evidence" value="ECO:0007669"/>
    <property type="project" value="TreeGrafter"/>
</dbReference>
<protein>
    <recommendedName>
        <fullName evidence="8">Integrin beta subunit tail domain-containing protein</fullName>
    </recommendedName>
</protein>
<keyword evidence="3" id="KW-1015">Disulfide bond</keyword>
<dbReference type="GO" id="GO:0005925">
    <property type="term" value="C:focal adhesion"/>
    <property type="evidence" value="ECO:0007669"/>
    <property type="project" value="TreeGrafter"/>
</dbReference>
<dbReference type="Gene3D" id="2.10.25.10">
    <property type="entry name" value="Laminin"/>
    <property type="match status" value="1"/>
</dbReference>
<dbReference type="GO" id="GO:0005178">
    <property type="term" value="F:integrin binding"/>
    <property type="evidence" value="ECO:0007669"/>
    <property type="project" value="TreeGrafter"/>
</dbReference>
<feature type="domain" description="Integrin beta subunit tail" evidence="8">
    <location>
        <begin position="74"/>
        <end position="161"/>
    </location>
</feature>
<dbReference type="GO" id="GO:0007160">
    <property type="term" value="P:cell-matrix adhesion"/>
    <property type="evidence" value="ECO:0007669"/>
    <property type="project" value="TreeGrafter"/>
</dbReference>
<evidence type="ECO:0000256" key="2">
    <source>
        <dbReference type="ARBA" id="ARBA00022989"/>
    </source>
</evidence>
<accession>A0A9D4E7T3</accession>
<dbReference type="InterPro" id="IPR015812">
    <property type="entry name" value="Integrin_bsu"/>
</dbReference>
<keyword evidence="10" id="KW-1185">Reference proteome</keyword>
<evidence type="ECO:0000256" key="7">
    <source>
        <dbReference type="SAM" id="SignalP"/>
    </source>
</evidence>
<evidence type="ECO:0000313" key="9">
    <source>
        <dbReference type="EMBL" id="KAH3774025.1"/>
    </source>
</evidence>
<organism evidence="9 10">
    <name type="scientific">Dreissena polymorpha</name>
    <name type="common">Zebra mussel</name>
    <name type="synonym">Mytilus polymorpha</name>
    <dbReference type="NCBI Taxonomy" id="45954"/>
    <lineage>
        <taxon>Eukaryota</taxon>
        <taxon>Metazoa</taxon>
        <taxon>Spiralia</taxon>
        <taxon>Lophotrochozoa</taxon>
        <taxon>Mollusca</taxon>
        <taxon>Bivalvia</taxon>
        <taxon>Autobranchia</taxon>
        <taxon>Heteroconchia</taxon>
        <taxon>Euheterodonta</taxon>
        <taxon>Imparidentia</taxon>
        <taxon>Neoheterodontei</taxon>
        <taxon>Myida</taxon>
        <taxon>Dreissenoidea</taxon>
        <taxon>Dreissenidae</taxon>
        <taxon>Dreissena</taxon>
    </lineage>
</organism>
<feature type="chain" id="PRO_5039416322" description="Integrin beta subunit tail domain-containing protein" evidence="7">
    <location>
        <begin position="27"/>
        <end position="231"/>
    </location>
</feature>
<dbReference type="GO" id="GO:0016477">
    <property type="term" value="P:cell migration"/>
    <property type="evidence" value="ECO:0007669"/>
    <property type="project" value="TreeGrafter"/>
</dbReference>
<dbReference type="InterPro" id="IPR036349">
    <property type="entry name" value="Integrin_bsu_tail_dom_sf"/>
</dbReference>